<keyword evidence="5 10" id="KW-0276">Fatty acid metabolism</keyword>
<keyword evidence="3 10" id="KW-0808">Transferase</keyword>
<dbReference type="PANTHER" id="PTHR11157">
    <property type="entry name" value="FATTY ACID ACYL TRANSFERASE-RELATED"/>
    <property type="match status" value="1"/>
</dbReference>
<dbReference type="InterPro" id="IPR030457">
    <property type="entry name" value="ELO_CS"/>
</dbReference>
<comment type="subcellular location">
    <subcellularLocation>
        <location evidence="1">Membrane</location>
        <topology evidence="1">Multi-pass membrane protein</topology>
    </subcellularLocation>
</comment>
<evidence type="ECO:0000256" key="5">
    <source>
        <dbReference type="ARBA" id="ARBA00022832"/>
    </source>
</evidence>
<evidence type="ECO:0000256" key="6">
    <source>
        <dbReference type="ARBA" id="ARBA00022989"/>
    </source>
</evidence>
<keyword evidence="9 10" id="KW-0275">Fatty acid biosynthesis</keyword>
<feature type="transmembrane region" description="Helical" evidence="10">
    <location>
        <begin position="97"/>
        <end position="118"/>
    </location>
</feature>
<keyword evidence="6 10" id="KW-1133">Transmembrane helix</keyword>
<name>A0A8D0HH08_SPHPU</name>
<accession>A0A8D0HH08</accession>
<evidence type="ECO:0000256" key="9">
    <source>
        <dbReference type="ARBA" id="ARBA00023160"/>
    </source>
</evidence>
<reference evidence="11" key="2">
    <citation type="submission" date="2025-09" db="UniProtKB">
        <authorList>
            <consortium name="Ensembl"/>
        </authorList>
    </citation>
    <scope>IDENTIFICATION</scope>
</reference>
<protein>
    <recommendedName>
        <fullName evidence="10">Elongation of very long chain fatty acids protein</fullName>
        <ecNumber evidence="10">2.3.1.199</ecNumber>
    </recommendedName>
    <alternativeName>
        <fullName evidence="10">Very-long-chain 3-oxoacyl-CoA synthase</fullName>
    </alternativeName>
</protein>
<feature type="transmembrane region" description="Helical" evidence="10">
    <location>
        <begin position="45"/>
        <end position="63"/>
    </location>
</feature>
<gene>
    <name evidence="11" type="primary">ELOVL3</name>
</gene>
<evidence type="ECO:0000256" key="4">
    <source>
        <dbReference type="ARBA" id="ARBA00022692"/>
    </source>
</evidence>
<dbReference type="GO" id="GO:0005789">
    <property type="term" value="C:endoplasmic reticulum membrane"/>
    <property type="evidence" value="ECO:0007669"/>
    <property type="project" value="TreeGrafter"/>
</dbReference>
<evidence type="ECO:0000313" key="11">
    <source>
        <dbReference type="Ensembl" id="ENSSPUP00000019149.1"/>
    </source>
</evidence>
<dbReference type="Ensembl" id="ENSSPUT00000020395.1">
    <property type="protein sequence ID" value="ENSSPUP00000019149.1"/>
    <property type="gene ID" value="ENSSPUG00000014743.1"/>
</dbReference>
<dbReference type="GO" id="GO:0042761">
    <property type="term" value="P:very long-chain fatty acid biosynthetic process"/>
    <property type="evidence" value="ECO:0007669"/>
    <property type="project" value="Ensembl"/>
</dbReference>
<dbReference type="Pfam" id="PF01151">
    <property type="entry name" value="ELO"/>
    <property type="match status" value="1"/>
</dbReference>
<organism evidence="11 12">
    <name type="scientific">Sphenodon punctatus</name>
    <name type="common">Tuatara</name>
    <name type="synonym">Hatteria punctata</name>
    <dbReference type="NCBI Taxonomy" id="8508"/>
    <lineage>
        <taxon>Eukaryota</taxon>
        <taxon>Metazoa</taxon>
        <taxon>Chordata</taxon>
        <taxon>Craniata</taxon>
        <taxon>Vertebrata</taxon>
        <taxon>Euteleostomi</taxon>
        <taxon>Lepidosauria</taxon>
        <taxon>Sphenodontia</taxon>
        <taxon>Sphenodontidae</taxon>
        <taxon>Sphenodon</taxon>
    </lineage>
</organism>
<keyword evidence="7 10" id="KW-0443">Lipid metabolism</keyword>
<dbReference type="GO" id="GO:0030148">
    <property type="term" value="P:sphingolipid biosynthetic process"/>
    <property type="evidence" value="ECO:0007669"/>
    <property type="project" value="TreeGrafter"/>
</dbReference>
<evidence type="ECO:0000256" key="8">
    <source>
        <dbReference type="ARBA" id="ARBA00023136"/>
    </source>
</evidence>
<evidence type="ECO:0000256" key="7">
    <source>
        <dbReference type="ARBA" id="ARBA00023098"/>
    </source>
</evidence>
<evidence type="ECO:0000256" key="10">
    <source>
        <dbReference type="RuleBase" id="RU361115"/>
    </source>
</evidence>
<feature type="transmembrane region" description="Helical" evidence="10">
    <location>
        <begin position="6"/>
        <end position="33"/>
    </location>
</feature>
<evidence type="ECO:0000256" key="2">
    <source>
        <dbReference type="ARBA" id="ARBA00022516"/>
    </source>
</evidence>
<dbReference type="GO" id="GO:0034625">
    <property type="term" value="P:fatty acid elongation, monounsaturated fatty acid"/>
    <property type="evidence" value="ECO:0007669"/>
    <property type="project" value="Ensembl"/>
</dbReference>
<keyword evidence="2 10" id="KW-0444">Lipid biosynthesis</keyword>
<feature type="transmembrane region" description="Helical" evidence="10">
    <location>
        <begin position="179"/>
        <end position="206"/>
    </location>
</feature>
<evidence type="ECO:0000256" key="1">
    <source>
        <dbReference type="ARBA" id="ARBA00004141"/>
    </source>
</evidence>
<keyword evidence="12" id="KW-1185">Reference proteome</keyword>
<feature type="transmembrane region" description="Helical" evidence="10">
    <location>
        <begin position="148"/>
        <end position="167"/>
    </location>
</feature>
<evidence type="ECO:0000313" key="12">
    <source>
        <dbReference type="Proteomes" id="UP000694392"/>
    </source>
</evidence>
<comment type="catalytic activity">
    <reaction evidence="10">
        <text>a very-long-chain acyl-CoA + malonyl-CoA + H(+) = a very-long-chain 3-oxoacyl-CoA + CO2 + CoA</text>
        <dbReference type="Rhea" id="RHEA:32727"/>
        <dbReference type="ChEBI" id="CHEBI:15378"/>
        <dbReference type="ChEBI" id="CHEBI:16526"/>
        <dbReference type="ChEBI" id="CHEBI:57287"/>
        <dbReference type="ChEBI" id="CHEBI:57384"/>
        <dbReference type="ChEBI" id="CHEBI:90725"/>
        <dbReference type="ChEBI" id="CHEBI:90736"/>
        <dbReference type="EC" id="2.3.1.199"/>
    </reaction>
</comment>
<dbReference type="Proteomes" id="UP000694392">
    <property type="component" value="Unplaced"/>
</dbReference>
<dbReference type="InterPro" id="IPR002076">
    <property type="entry name" value="ELO_fam"/>
</dbReference>
<dbReference type="EC" id="2.3.1.199" evidence="10"/>
<dbReference type="AlphaFoldDB" id="A0A8D0HH08"/>
<dbReference type="OMA" id="MQANWSK"/>
<dbReference type="GeneTree" id="ENSGT01050000244965"/>
<keyword evidence="8 10" id="KW-0472">Membrane</keyword>
<dbReference type="GO" id="GO:0009922">
    <property type="term" value="F:fatty acid elongase activity"/>
    <property type="evidence" value="ECO:0007669"/>
    <property type="project" value="UniProtKB-EC"/>
</dbReference>
<reference evidence="11" key="1">
    <citation type="submission" date="2025-08" db="UniProtKB">
        <authorList>
            <consortium name="Ensembl"/>
        </authorList>
    </citation>
    <scope>IDENTIFICATION</scope>
</reference>
<dbReference type="PROSITE" id="PS01188">
    <property type="entry name" value="ELO"/>
    <property type="match status" value="1"/>
</dbReference>
<feature type="transmembrane region" description="Helical" evidence="10">
    <location>
        <begin position="218"/>
        <end position="241"/>
    </location>
</feature>
<dbReference type="GO" id="GO:0019367">
    <property type="term" value="P:fatty acid elongation, saturated fatty acid"/>
    <property type="evidence" value="ECO:0007669"/>
    <property type="project" value="Ensembl"/>
</dbReference>
<evidence type="ECO:0000256" key="3">
    <source>
        <dbReference type="ARBA" id="ARBA00022679"/>
    </source>
</evidence>
<sequence length="250" mass="29509">MLTHFITSLNFFLFCRHISFSFALVYLLLIFALQHVMKERRGYSLRMPLILWSLSLAIFSIAGTRRTLMYMSHTLSTNGFKHSVCSHGFYNGPVSKFWAYVFVLSKVLELGDTVFIILRKQRLIFLHWYHHATVLLYSWYAYRGMVPGGGWFMSINYWVHSIMYSYYTARASGLKVPRMLAMVITIAQILQMLMGITVNILIYYWQQDDACSASVEQIFWSLLIYFSYLMLFCHFFFEAYFKGQSKTKRD</sequence>
<comment type="similarity">
    <text evidence="10">Belongs to the ELO family.</text>
</comment>
<proteinExistence type="inferred from homology"/>
<dbReference type="GO" id="GO:0120162">
    <property type="term" value="P:positive regulation of cold-induced thermogenesis"/>
    <property type="evidence" value="ECO:0007669"/>
    <property type="project" value="Ensembl"/>
</dbReference>
<keyword evidence="4 10" id="KW-0812">Transmembrane</keyword>
<dbReference type="GO" id="GO:0034626">
    <property type="term" value="P:fatty acid elongation, polyunsaturated fatty acid"/>
    <property type="evidence" value="ECO:0007669"/>
    <property type="project" value="Ensembl"/>
</dbReference>
<dbReference type="PANTHER" id="PTHR11157:SF68">
    <property type="entry name" value="ELONGATION OF VERY LONG CHAIN FATTY ACIDS PROTEIN 3"/>
    <property type="match status" value="1"/>
</dbReference>